<evidence type="ECO:0000313" key="2">
    <source>
        <dbReference type="EMBL" id="EED13978.1"/>
    </source>
</evidence>
<dbReference type="EMBL" id="EQ962658">
    <property type="protein sequence ID" value="EED13978.1"/>
    <property type="molecule type" value="Genomic_DNA"/>
</dbReference>
<dbReference type="PhylomeDB" id="B8MN29"/>
<evidence type="ECO:0000313" key="3">
    <source>
        <dbReference type="Proteomes" id="UP000001745"/>
    </source>
</evidence>
<keyword evidence="3" id="KW-1185">Reference proteome</keyword>
<accession>B8MN29</accession>
<dbReference type="HOGENOM" id="CLU_056399_2_1_1"/>
<dbReference type="VEuPathDB" id="FungiDB:TSTA_102080"/>
<dbReference type="Proteomes" id="UP000001745">
    <property type="component" value="Unassembled WGS sequence"/>
</dbReference>
<dbReference type="PANTHER" id="PTHR47843">
    <property type="entry name" value="BTB DOMAIN-CONTAINING PROTEIN-RELATED"/>
    <property type="match status" value="1"/>
</dbReference>
<feature type="region of interest" description="Disordered" evidence="1">
    <location>
        <begin position="106"/>
        <end position="135"/>
    </location>
</feature>
<name>B8MN29_TALSN</name>
<evidence type="ECO:0000256" key="1">
    <source>
        <dbReference type="SAM" id="MobiDB-lite"/>
    </source>
</evidence>
<sequence length="315" mass="35776">MICKTKSESGNLNMADYKKIIRSSQFIFLVGNERTRLSIHAGIVQAISNPLRALIDNGHMTESIAGFATLDDVEEETFIGFCEYAYTGAYLTPELSIGQDSEITSDSGLVKSTKESNGVSVEQREEPAIEDAELDRTPDLDDWSLSSAKKSKKSQKKKSAFYYHEIEEKQPEESPGQITIIYPYEQLWERFRLRKFDSGPASFSPNPNILFHAKLYVFATKYLIEPLRQQCLRSLHRDLSSFSLNRKNRSLIFDLLDFTYAHTGRFEANGRSTLRDIVIHYVACEIRTLADDEKLTELLDSDAEIGSDLVMKLVT</sequence>
<dbReference type="GeneID" id="8099253"/>
<dbReference type="Gene3D" id="3.30.710.10">
    <property type="entry name" value="Potassium Channel Kv1.1, Chain A"/>
    <property type="match status" value="1"/>
</dbReference>
<gene>
    <name evidence="2" type="ORF">TSTA_102080</name>
</gene>
<evidence type="ECO:0008006" key="4">
    <source>
        <dbReference type="Google" id="ProtNLM"/>
    </source>
</evidence>
<dbReference type="eggNOG" id="ENOG502T05A">
    <property type="taxonomic scope" value="Eukaryota"/>
</dbReference>
<reference evidence="3" key="1">
    <citation type="journal article" date="2015" name="Genome Announc.">
        <title>Genome sequence of the AIDS-associated pathogen Penicillium marneffei (ATCC18224) and its near taxonomic relative Talaromyces stipitatus (ATCC10500).</title>
        <authorList>
            <person name="Nierman W.C."/>
            <person name="Fedorova-Abrams N.D."/>
            <person name="Andrianopoulos A."/>
        </authorList>
    </citation>
    <scope>NUCLEOTIDE SEQUENCE [LARGE SCALE GENOMIC DNA]</scope>
    <source>
        <strain evidence="3">ATCC 10500 / CBS 375.48 / QM 6759 / NRRL 1006</strain>
    </source>
</reference>
<dbReference type="RefSeq" id="XP_002486216.1">
    <property type="nucleotide sequence ID" value="XM_002486171.1"/>
</dbReference>
<dbReference type="InterPro" id="IPR011333">
    <property type="entry name" value="SKP1/BTB/POZ_sf"/>
</dbReference>
<dbReference type="InParanoid" id="B8MN29"/>
<dbReference type="OrthoDB" id="9997739at2759"/>
<dbReference type="AlphaFoldDB" id="B8MN29"/>
<dbReference type="STRING" id="441959.B8MN29"/>
<proteinExistence type="predicted"/>
<protein>
    <recommendedName>
        <fullName evidence="4">BTB domain-containing protein</fullName>
    </recommendedName>
</protein>
<dbReference type="OMA" id="FHTIRIV"/>
<organism evidence="2 3">
    <name type="scientific">Talaromyces stipitatus (strain ATCC 10500 / CBS 375.48 / QM 6759 / NRRL 1006)</name>
    <name type="common">Penicillium stipitatum</name>
    <dbReference type="NCBI Taxonomy" id="441959"/>
    <lineage>
        <taxon>Eukaryota</taxon>
        <taxon>Fungi</taxon>
        <taxon>Dikarya</taxon>
        <taxon>Ascomycota</taxon>
        <taxon>Pezizomycotina</taxon>
        <taxon>Eurotiomycetes</taxon>
        <taxon>Eurotiomycetidae</taxon>
        <taxon>Eurotiales</taxon>
        <taxon>Trichocomaceae</taxon>
        <taxon>Talaromyces</taxon>
        <taxon>Talaromyces sect. Talaromyces</taxon>
    </lineage>
</organism>